<proteinExistence type="predicted"/>
<gene>
    <name evidence="1" type="ORF">E5357_05040</name>
</gene>
<sequence>MNKLRIQAVISICLLLILVLGGSSMFYFLFATDYYIGKKQTLMDAAFSNLQKLNLRQISYDDDPSINSLEAESFSIIICDESFNQIYSSKLGTPDNLIADTMKPAKERFTEDARAVYYDDVSRRPIALYGLIRQDHQVYYIYIYEYTTGLRRSIRYMNNFLADVLILTIVAGSGFAWIICSKIVKPIQNISTVAEKMSENDFSVRASESIPTYELKHLARNINHMADKIQKDMSDLNNYNYLLLRQNQNMAELEDMRKEIVRKVTHELKTPLAIISSQVEMLQYEYDNSKKDYYFSSIMEEIEKMSGLISNVLHSALIEEALPSTLMARDNVSLLLETLVPKYEIWMRTSKIAFKTLIQEDCYAVFDASQLEQAINNYIMNAYRHTLPQSQIILTLRQDEESIYCSVYNEGEAIPKEEQSRIWKSFYQGKNKDEKNNAKPNEIGLGLYIVKDIINLHKGTCGVFNCRKGVEFWFRLPKA</sequence>
<accession>A0AC61R3Q7</accession>
<protein>
    <submittedName>
        <fullName evidence="1">HAMP domain-containing histidine kinase</fullName>
    </submittedName>
</protein>
<keyword evidence="1" id="KW-0418">Kinase</keyword>
<name>A0AC61R3Q7_9FIRM</name>
<keyword evidence="1" id="KW-0808">Transferase</keyword>
<comment type="caution">
    <text evidence="1">The sequence shown here is derived from an EMBL/GenBank/DDBJ whole genome shotgun (WGS) entry which is preliminary data.</text>
</comment>
<dbReference type="EMBL" id="SRZB01000006">
    <property type="protein sequence ID" value="TGX99646.1"/>
    <property type="molecule type" value="Genomic_DNA"/>
</dbReference>
<reference evidence="1" key="1">
    <citation type="submission" date="2019-04" db="EMBL/GenBank/DDBJ databases">
        <title>Microbes associate with the intestines of laboratory mice.</title>
        <authorList>
            <person name="Navarre W."/>
            <person name="Wong E."/>
            <person name="Huang K."/>
            <person name="Tropini C."/>
            <person name="Ng K."/>
            <person name="Yu B."/>
        </authorList>
    </citation>
    <scope>NUCLEOTIDE SEQUENCE</scope>
    <source>
        <strain evidence="1">NM72_1-8</strain>
    </source>
</reference>
<keyword evidence="2" id="KW-1185">Reference proteome</keyword>
<evidence type="ECO:0000313" key="1">
    <source>
        <dbReference type="EMBL" id="TGX99646.1"/>
    </source>
</evidence>
<dbReference type="Proteomes" id="UP000307720">
    <property type="component" value="Unassembled WGS sequence"/>
</dbReference>
<evidence type="ECO:0000313" key="2">
    <source>
        <dbReference type="Proteomes" id="UP000307720"/>
    </source>
</evidence>
<organism evidence="1 2">
    <name type="scientific">Hominisplanchenecus murintestinalis</name>
    <dbReference type="NCBI Taxonomy" id="2941517"/>
    <lineage>
        <taxon>Bacteria</taxon>
        <taxon>Bacillati</taxon>
        <taxon>Bacillota</taxon>
        <taxon>Clostridia</taxon>
        <taxon>Lachnospirales</taxon>
        <taxon>Lachnospiraceae</taxon>
        <taxon>Hominisplanchenecus</taxon>
    </lineage>
</organism>